<evidence type="ECO:0000256" key="5">
    <source>
        <dbReference type="SAM" id="Coils"/>
    </source>
</evidence>
<dbReference type="EMBL" id="JAGSOG010000391">
    <property type="protein sequence ID" value="MBR7839181.1"/>
    <property type="molecule type" value="Genomic_DNA"/>
</dbReference>
<dbReference type="GO" id="GO:0008234">
    <property type="term" value="F:cysteine-type peptidase activity"/>
    <property type="evidence" value="ECO:0007669"/>
    <property type="project" value="UniProtKB-KW"/>
</dbReference>
<comment type="similarity">
    <text evidence="1">Belongs to the peptidase C40 family.</text>
</comment>
<keyword evidence="2" id="KW-0645">Protease</keyword>
<dbReference type="PANTHER" id="PTHR47359">
    <property type="entry name" value="PEPTIDOGLYCAN DL-ENDOPEPTIDASE CWLO"/>
    <property type="match status" value="1"/>
</dbReference>
<feature type="domain" description="NlpC/P60" evidence="7">
    <location>
        <begin position="222"/>
        <end position="342"/>
    </location>
</feature>
<sequence length="342" mass="35245">MSAHCPQKRPARKTFTAVAVGASALISPLLMQADAHAEVAEPISQAEYEQELNAAATADEAYDAALTQAAKLQQRIDALQAQISSDTCAKNSLQRTLGLQAALQYQGGAMSGLELVLDASPSAYLNDALVGNEIADENTRSLRSLDQDEARLAAEQGLVQADLAQQQAAVDAAQARKDAALAAARRAQEIFDALGGAGQQAVTQAGEGVNPGRVHLTAVAPNARAAAAVAYAESKVGDPYVYGAAGPAAFDCSGLTMSAWARGGVALPHNAAAQASMLPAVDVSQLEPGDLVFYSYDGGAIEHVAVYVGNGLVVHSPRPGEDVQYGNVFTVGPIVRVGRVTA</sequence>
<organism evidence="8 9">
    <name type="scientific">Actinospica durhamensis</name>
    <dbReference type="NCBI Taxonomy" id="1508375"/>
    <lineage>
        <taxon>Bacteria</taxon>
        <taxon>Bacillati</taxon>
        <taxon>Actinomycetota</taxon>
        <taxon>Actinomycetes</taxon>
        <taxon>Catenulisporales</taxon>
        <taxon>Actinospicaceae</taxon>
        <taxon>Actinospica</taxon>
    </lineage>
</organism>
<evidence type="ECO:0000313" key="8">
    <source>
        <dbReference type="EMBL" id="MBR7839181.1"/>
    </source>
</evidence>
<dbReference type="Proteomes" id="UP000675781">
    <property type="component" value="Unassembled WGS sequence"/>
</dbReference>
<evidence type="ECO:0000256" key="2">
    <source>
        <dbReference type="ARBA" id="ARBA00022670"/>
    </source>
</evidence>
<keyword evidence="4" id="KW-0788">Thiol protease</keyword>
<evidence type="ECO:0000256" key="4">
    <source>
        <dbReference type="ARBA" id="ARBA00022807"/>
    </source>
</evidence>
<accession>A0A941EY41</accession>
<dbReference type="InterPro" id="IPR000064">
    <property type="entry name" value="NLP_P60_dom"/>
</dbReference>
<keyword evidence="9" id="KW-1185">Reference proteome</keyword>
<reference evidence="8" key="1">
    <citation type="submission" date="2021-04" db="EMBL/GenBank/DDBJ databases">
        <title>Genome based classification of Actinospica acidithermotolerans sp. nov., an actinobacterium isolated from an Indonesian hot spring.</title>
        <authorList>
            <person name="Kusuma A.B."/>
            <person name="Putra K.E."/>
            <person name="Nafisah S."/>
            <person name="Loh J."/>
            <person name="Nouioui I."/>
            <person name="Goodfellow M."/>
        </authorList>
    </citation>
    <scope>NUCLEOTIDE SEQUENCE</scope>
    <source>
        <strain evidence="8">CSCA 57</strain>
    </source>
</reference>
<dbReference type="InterPro" id="IPR051794">
    <property type="entry name" value="PG_Endopeptidase_C40"/>
</dbReference>
<keyword evidence="3" id="KW-0378">Hydrolase</keyword>
<keyword evidence="5" id="KW-0175">Coiled coil</keyword>
<proteinExistence type="inferred from homology"/>
<evidence type="ECO:0000256" key="6">
    <source>
        <dbReference type="SAM" id="SignalP"/>
    </source>
</evidence>
<evidence type="ECO:0000313" key="9">
    <source>
        <dbReference type="Proteomes" id="UP000675781"/>
    </source>
</evidence>
<keyword evidence="6" id="KW-0732">Signal</keyword>
<dbReference type="Gene3D" id="3.90.1720.10">
    <property type="entry name" value="endopeptidase domain like (from Nostoc punctiforme)"/>
    <property type="match status" value="1"/>
</dbReference>
<feature type="coiled-coil region" evidence="5">
    <location>
        <begin position="55"/>
        <end position="82"/>
    </location>
</feature>
<evidence type="ECO:0000256" key="3">
    <source>
        <dbReference type="ARBA" id="ARBA00022801"/>
    </source>
</evidence>
<dbReference type="PANTHER" id="PTHR47359:SF3">
    <property type="entry name" value="NLP_P60 DOMAIN-CONTAINING PROTEIN-RELATED"/>
    <property type="match status" value="1"/>
</dbReference>
<comment type="caution">
    <text evidence="8">The sequence shown here is derived from an EMBL/GenBank/DDBJ whole genome shotgun (WGS) entry which is preliminary data.</text>
</comment>
<dbReference type="GO" id="GO:0006508">
    <property type="term" value="P:proteolysis"/>
    <property type="evidence" value="ECO:0007669"/>
    <property type="project" value="UniProtKB-KW"/>
</dbReference>
<dbReference type="InterPro" id="IPR038765">
    <property type="entry name" value="Papain-like_cys_pep_sf"/>
</dbReference>
<protein>
    <submittedName>
        <fullName evidence="8">C40 family peptidase</fullName>
    </submittedName>
</protein>
<gene>
    <name evidence="8" type="ORF">KDL01_38320</name>
</gene>
<dbReference type="RefSeq" id="WP_212533622.1">
    <property type="nucleotide sequence ID" value="NZ_JAGSOG010000391.1"/>
</dbReference>
<dbReference type="AlphaFoldDB" id="A0A941EY41"/>
<evidence type="ECO:0000259" key="7">
    <source>
        <dbReference type="PROSITE" id="PS51935"/>
    </source>
</evidence>
<dbReference type="Pfam" id="PF00877">
    <property type="entry name" value="NLPC_P60"/>
    <property type="match status" value="1"/>
</dbReference>
<evidence type="ECO:0000256" key="1">
    <source>
        <dbReference type="ARBA" id="ARBA00007074"/>
    </source>
</evidence>
<feature type="signal peptide" evidence="6">
    <location>
        <begin position="1"/>
        <end position="37"/>
    </location>
</feature>
<feature type="chain" id="PRO_5037328278" evidence="6">
    <location>
        <begin position="38"/>
        <end position="342"/>
    </location>
</feature>
<name>A0A941EY41_9ACTN</name>
<dbReference type="SUPFAM" id="SSF54001">
    <property type="entry name" value="Cysteine proteinases"/>
    <property type="match status" value="1"/>
</dbReference>
<dbReference type="PROSITE" id="PS51935">
    <property type="entry name" value="NLPC_P60"/>
    <property type="match status" value="1"/>
</dbReference>